<name>A0ABU5E647_9PROT</name>
<dbReference type="Pfam" id="PF01593">
    <property type="entry name" value="Amino_oxidase"/>
    <property type="match status" value="1"/>
</dbReference>
<comment type="caution">
    <text evidence="5">The sequence shown here is derived from an EMBL/GenBank/DDBJ whole genome shotgun (WGS) entry which is preliminary data.</text>
</comment>
<feature type="domain" description="Amine oxidase" evidence="4">
    <location>
        <begin position="17"/>
        <end position="521"/>
    </location>
</feature>
<proteinExistence type="predicted"/>
<evidence type="ECO:0000313" key="5">
    <source>
        <dbReference type="EMBL" id="MDY0874351.1"/>
    </source>
</evidence>
<dbReference type="InterPro" id="IPR036188">
    <property type="entry name" value="FAD/NAD-bd_sf"/>
</dbReference>
<dbReference type="RefSeq" id="WP_320502818.1">
    <property type="nucleotide sequence ID" value="NZ_JAXCLX010000004.1"/>
</dbReference>
<comment type="subunit">
    <text evidence="2">Interacts with COX5B; this interaction may contribute to localize PYROXD2 to the inner face of the inner mitochondrial membrane.</text>
</comment>
<protein>
    <recommendedName>
        <fullName evidence="3">Pyridine nucleotide-disulfide oxidoreductase domain-containing protein 2</fullName>
    </recommendedName>
</protein>
<evidence type="ECO:0000256" key="1">
    <source>
        <dbReference type="ARBA" id="ARBA00037217"/>
    </source>
</evidence>
<organism evidence="5 6">
    <name type="scientific">Dongia rigui</name>
    <dbReference type="NCBI Taxonomy" id="940149"/>
    <lineage>
        <taxon>Bacteria</taxon>
        <taxon>Pseudomonadati</taxon>
        <taxon>Pseudomonadota</taxon>
        <taxon>Alphaproteobacteria</taxon>
        <taxon>Rhodospirillales</taxon>
        <taxon>Dongiaceae</taxon>
        <taxon>Dongia</taxon>
    </lineage>
</organism>
<accession>A0ABU5E647</accession>
<dbReference type="SUPFAM" id="SSF51905">
    <property type="entry name" value="FAD/NAD(P)-binding domain"/>
    <property type="match status" value="1"/>
</dbReference>
<keyword evidence="6" id="KW-1185">Reference proteome</keyword>
<gene>
    <name evidence="5" type="ORF">SMD31_20595</name>
</gene>
<sequence length="532" mass="56839">MAANTYDVIVIGAGHNGLVTSTYLAKAGQKVLLVEAGEQPGGAAQTREFAKGYRVSAVAHLLHALHPKIIADLNLTQHGLQIAEKAVGTSAMLPGGARLDITADKAATQAAIAKFSSADSLAYHPRMERLVRLAGALGSFLLRTPPSPSPSSNDFQTKLALGMFALKLRMMGKKDMLELSRILTINVADLANDFFESDILKGLLGLEATLGVYLGPRSPNTVFNLLYRLASMDTKHGQGGHFLPQGGMGAVIESLVKAAKAAGVTIRTQAPVGRILIEKEQAVGVVLASGEEIRAPIVASSADPQRTLLHLVEPGNLDTEFLRRMRHLRMNGCVAKVHLALENLPDAFRNAQGRMIFAPSTNYVERAFDCAKYGRVADNPALEIVVPTLTDPSLAPNGKHVVSILSQYAPYKLRTTTADEARTQVLERTLNVLEQIAPGVKNQVTASEVLTPQDLESQFNLSGGQWHQGEVTLDQVFFLRPAASFQQYKMPLPGLWLCGAGAHPGGNVSGAAGANAAREILKDLKGRRGHAA</sequence>
<reference evidence="5 6" key="1">
    <citation type="journal article" date="2013" name="Antonie Van Leeuwenhoek">
        <title>Dongia rigui sp. nov., isolated from freshwater of a large wetland in Korea.</title>
        <authorList>
            <person name="Baik K.S."/>
            <person name="Hwang Y.M."/>
            <person name="Choi J.S."/>
            <person name="Kwon J."/>
            <person name="Seong C.N."/>
        </authorList>
    </citation>
    <scope>NUCLEOTIDE SEQUENCE [LARGE SCALE GENOMIC DNA]</scope>
    <source>
        <strain evidence="5 6">04SU4-P</strain>
    </source>
</reference>
<dbReference type="InterPro" id="IPR002937">
    <property type="entry name" value="Amino_oxidase"/>
</dbReference>
<dbReference type="Gene3D" id="3.50.50.60">
    <property type="entry name" value="FAD/NAD(P)-binding domain"/>
    <property type="match status" value="2"/>
</dbReference>
<comment type="function">
    <text evidence="1">Probable oxidoreductase that may play a role as regulator of mitochondrial function.</text>
</comment>
<evidence type="ECO:0000313" key="6">
    <source>
        <dbReference type="Proteomes" id="UP001271769"/>
    </source>
</evidence>
<dbReference type="PANTHER" id="PTHR10668:SF103">
    <property type="entry name" value="PYRIDINE NUCLEOTIDE-DISULFIDE OXIDOREDUCTASE DOMAIN-CONTAINING PROTEIN 2"/>
    <property type="match status" value="1"/>
</dbReference>
<dbReference type="Proteomes" id="UP001271769">
    <property type="component" value="Unassembled WGS sequence"/>
</dbReference>
<evidence type="ECO:0000256" key="2">
    <source>
        <dbReference type="ARBA" id="ARBA00038825"/>
    </source>
</evidence>
<evidence type="ECO:0000256" key="3">
    <source>
        <dbReference type="ARBA" id="ARBA00040298"/>
    </source>
</evidence>
<dbReference type="EMBL" id="JAXCLX010000004">
    <property type="protein sequence ID" value="MDY0874351.1"/>
    <property type="molecule type" value="Genomic_DNA"/>
</dbReference>
<evidence type="ECO:0000259" key="4">
    <source>
        <dbReference type="Pfam" id="PF01593"/>
    </source>
</evidence>
<dbReference type="PANTHER" id="PTHR10668">
    <property type="entry name" value="PHYTOENE DEHYDROGENASE"/>
    <property type="match status" value="1"/>
</dbReference>